<accession>A0A8D8Y279</accession>
<protein>
    <submittedName>
        <fullName evidence="1">Uncharacterized protein</fullName>
    </submittedName>
</protein>
<dbReference type="EMBL" id="HBUF01356871">
    <property type="protein sequence ID" value="CAG6718063.1"/>
    <property type="molecule type" value="Transcribed_RNA"/>
</dbReference>
<name>A0A8D8Y279_9HEMI</name>
<proteinExistence type="predicted"/>
<sequence length="124" mass="13841">MIGMRGFFRISSTIKYYFKFQSSVFFWGVSQEFAWEDLDGSWSMSVRSSIGGSVWGSIRSSVWRSIGSWGVSSWGSIWGVSWTGVWGWGVGGSFGGNLGPIPQNNNFPTCTLQICTFAVLYYLK</sequence>
<organism evidence="1">
    <name type="scientific">Cacopsylla melanoneura</name>
    <dbReference type="NCBI Taxonomy" id="428564"/>
    <lineage>
        <taxon>Eukaryota</taxon>
        <taxon>Metazoa</taxon>
        <taxon>Ecdysozoa</taxon>
        <taxon>Arthropoda</taxon>
        <taxon>Hexapoda</taxon>
        <taxon>Insecta</taxon>
        <taxon>Pterygota</taxon>
        <taxon>Neoptera</taxon>
        <taxon>Paraneoptera</taxon>
        <taxon>Hemiptera</taxon>
        <taxon>Sternorrhyncha</taxon>
        <taxon>Psylloidea</taxon>
        <taxon>Psyllidae</taxon>
        <taxon>Psyllinae</taxon>
        <taxon>Cacopsylla</taxon>
    </lineage>
</organism>
<dbReference type="AlphaFoldDB" id="A0A8D8Y279"/>
<evidence type="ECO:0000313" key="1">
    <source>
        <dbReference type="EMBL" id="CAG6718063.1"/>
    </source>
</evidence>
<reference evidence="1" key="1">
    <citation type="submission" date="2021-05" db="EMBL/GenBank/DDBJ databases">
        <authorList>
            <person name="Alioto T."/>
            <person name="Alioto T."/>
            <person name="Gomez Garrido J."/>
        </authorList>
    </citation>
    <scope>NUCLEOTIDE SEQUENCE</scope>
</reference>